<dbReference type="KEGG" id="amex:103024391"/>
<dbReference type="AlphaFoldDB" id="A0A8T2LF73"/>
<protein>
    <submittedName>
        <fullName evidence="2">Uncharacterized protein</fullName>
    </submittedName>
</protein>
<gene>
    <name evidence="2" type="ORF">AMEX_G15090</name>
</gene>
<evidence type="ECO:0000313" key="3">
    <source>
        <dbReference type="Proteomes" id="UP000752171"/>
    </source>
</evidence>
<evidence type="ECO:0000313" key="2">
    <source>
        <dbReference type="EMBL" id="KAG9270170.1"/>
    </source>
</evidence>
<comment type="caution">
    <text evidence="2">The sequence shown here is derived from an EMBL/GenBank/DDBJ whole genome shotgun (WGS) entry which is preliminary data.</text>
</comment>
<sequence length="443" mass="48682">MSSDKNTEVYIPKDACVRTVPLQCLPSSIARKIDKRHLLTKSKRSSRDPSQTTTWICPVELREKGMSTCRTAQTCRFLTRGQFRLPVVSSNPMASRILHRFLSPGGRLPQADDPDAPAVCSRVSSYRRNAMVLFRGQIFLTVRKKTTADGQEDHKYGASHKTTEEANENTPTCENAQIREGIQGRMNEQGHGQVEYGADGAESEEEPMRRQAGCPVREECGREGKVEVFNNDDEPMEIAEKAPDPKQQAAGWLIGEDGGQRSVDYSHAQKLKAACTSISINISISGELQNGVEAGGALENRGGADVVDGVTAEERLPDDHSFPAESHRTVFPIITNITSLAEGWTGSAGTVIYEEQTALEEHQNFQSSDGPQLTGTAEGSAQTLPPEPSLQENQANGVLPSFMLPPENPSLDFVILEREERILRIRNSLRNQVAKLNTLNSKQ</sequence>
<proteinExistence type="predicted"/>
<feature type="region of interest" description="Disordered" evidence="1">
    <location>
        <begin position="361"/>
        <end position="394"/>
    </location>
</feature>
<dbReference type="EMBL" id="JAICCE010000012">
    <property type="protein sequence ID" value="KAG9270170.1"/>
    <property type="molecule type" value="Genomic_DNA"/>
</dbReference>
<reference evidence="2 3" key="1">
    <citation type="submission" date="2021-07" db="EMBL/GenBank/DDBJ databases">
        <authorList>
            <person name="Imarazene B."/>
            <person name="Zahm M."/>
            <person name="Klopp C."/>
            <person name="Cabau C."/>
            <person name="Beille S."/>
            <person name="Jouanno E."/>
            <person name="Castinel A."/>
            <person name="Lluch J."/>
            <person name="Gil L."/>
            <person name="Kuchtly C."/>
            <person name="Lopez Roques C."/>
            <person name="Donnadieu C."/>
            <person name="Parrinello H."/>
            <person name="Journot L."/>
            <person name="Du K."/>
            <person name="Schartl M."/>
            <person name="Retaux S."/>
            <person name="Guiguen Y."/>
        </authorList>
    </citation>
    <scope>NUCLEOTIDE SEQUENCE [LARGE SCALE GENOMIC DNA]</scope>
    <source>
        <strain evidence="2">Pach_M1</strain>
        <tissue evidence="2">Testis</tissue>
    </source>
</reference>
<evidence type="ECO:0000256" key="1">
    <source>
        <dbReference type="SAM" id="MobiDB-lite"/>
    </source>
</evidence>
<organism evidence="2 3">
    <name type="scientific">Astyanax mexicanus</name>
    <name type="common">Blind cave fish</name>
    <name type="synonym">Astyanax fasciatus mexicanus</name>
    <dbReference type="NCBI Taxonomy" id="7994"/>
    <lineage>
        <taxon>Eukaryota</taxon>
        <taxon>Metazoa</taxon>
        <taxon>Chordata</taxon>
        <taxon>Craniata</taxon>
        <taxon>Vertebrata</taxon>
        <taxon>Euteleostomi</taxon>
        <taxon>Actinopterygii</taxon>
        <taxon>Neopterygii</taxon>
        <taxon>Teleostei</taxon>
        <taxon>Ostariophysi</taxon>
        <taxon>Characiformes</taxon>
        <taxon>Characoidei</taxon>
        <taxon>Acestrorhamphidae</taxon>
        <taxon>Acestrorhamphinae</taxon>
        <taxon>Astyanax</taxon>
    </lineage>
</organism>
<dbReference type="Proteomes" id="UP000752171">
    <property type="component" value="Unassembled WGS sequence"/>
</dbReference>
<feature type="compositionally biased region" description="Basic and acidic residues" evidence="1">
    <location>
        <begin position="151"/>
        <end position="164"/>
    </location>
</feature>
<feature type="region of interest" description="Disordered" evidence="1">
    <location>
        <begin position="150"/>
        <end position="172"/>
    </location>
</feature>
<feature type="compositionally biased region" description="Polar residues" evidence="1">
    <location>
        <begin position="364"/>
        <end position="383"/>
    </location>
</feature>
<name>A0A8T2LF73_ASTMX</name>
<accession>A0A8T2LF73</accession>